<evidence type="ECO:0000313" key="2">
    <source>
        <dbReference type="EMBL" id="EME38353.1"/>
    </source>
</evidence>
<accession>N1PC47</accession>
<feature type="region of interest" description="Disordered" evidence="1">
    <location>
        <begin position="48"/>
        <end position="69"/>
    </location>
</feature>
<name>N1PC47_DOTSN</name>
<evidence type="ECO:0000256" key="1">
    <source>
        <dbReference type="SAM" id="MobiDB-lite"/>
    </source>
</evidence>
<gene>
    <name evidence="2" type="ORF">DOTSEDRAFT_75785</name>
</gene>
<reference evidence="2 3" key="2">
    <citation type="journal article" date="2012" name="PLoS Pathog.">
        <title>Diverse lifestyles and strategies of plant pathogenesis encoded in the genomes of eighteen Dothideomycetes fungi.</title>
        <authorList>
            <person name="Ohm R.A."/>
            <person name="Feau N."/>
            <person name="Henrissat B."/>
            <person name="Schoch C.L."/>
            <person name="Horwitz B.A."/>
            <person name="Barry K.W."/>
            <person name="Condon B.J."/>
            <person name="Copeland A.C."/>
            <person name="Dhillon B."/>
            <person name="Glaser F."/>
            <person name="Hesse C.N."/>
            <person name="Kosti I."/>
            <person name="LaButti K."/>
            <person name="Lindquist E.A."/>
            <person name="Lucas S."/>
            <person name="Salamov A.A."/>
            <person name="Bradshaw R.E."/>
            <person name="Ciuffetti L."/>
            <person name="Hamelin R.C."/>
            <person name="Kema G.H.J."/>
            <person name="Lawrence C."/>
            <person name="Scott J.A."/>
            <person name="Spatafora J.W."/>
            <person name="Turgeon B.G."/>
            <person name="de Wit P.J.G.M."/>
            <person name="Zhong S."/>
            <person name="Goodwin S.B."/>
            <person name="Grigoriev I.V."/>
        </authorList>
    </citation>
    <scope>NUCLEOTIDE SEQUENCE [LARGE SCALE GENOMIC DNA]</scope>
    <source>
        <strain evidence="3">NZE10 / CBS 128990</strain>
    </source>
</reference>
<organism evidence="2 3">
    <name type="scientific">Dothistroma septosporum (strain NZE10 / CBS 128990)</name>
    <name type="common">Red band needle blight fungus</name>
    <name type="synonym">Mycosphaerella pini</name>
    <dbReference type="NCBI Taxonomy" id="675120"/>
    <lineage>
        <taxon>Eukaryota</taxon>
        <taxon>Fungi</taxon>
        <taxon>Dikarya</taxon>
        <taxon>Ascomycota</taxon>
        <taxon>Pezizomycotina</taxon>
        <taxon>Dothideomycetes</taxon>
        <taxon>Dothideomycetidae</taxon>
        <taxon>Mycosphaerellales</taxon>
        <taxon>Mycosphaerellaceae</taxon>
        <taxon>Dothistroma</taxon>
    </lineage>
</organism>
<reference evidence="3" key="1">
    <citation type="journal article" date="2012" name="PLoS Genet.">
        <title>The genomes of the fungal plant pathogens Cladosporium fulvum and Dothistroma septosporum reveal adaptation to different hosts and lifestyles but also signatures of common ancestry.</title>
        <authorList>
            <person name="de Wit P.J.G.M."/>
            <person name="van der Burgt A."/>
            <person name="Oekmen B."/>
            <person name="Stergiopoulos I."/>
            <person name="Abd-Elsalam K.A."/>
            <person name="Aerts A.L."/>
            <person name="Bahkali A.H."/>
            <person name="Beenen H.G."/>
            <person name="Chettri P."/>
            <person name="Cox M.P."/>
            <person name="Datema E."/>
            <person name="de Vries R.P."/>
            <person name="Dhillon B."/>
            <person name="Ganley A.R."/>
            <person name="Griffiths S.A."/>
            <person name="Guo Y."/>
            <person name="Hamelin R.C."/>
            <person name="Henrissat B."/>
            <person name="Kabir M.S."/>
            <person name="Jashni M.K."/>
            <person name="Kema G."/>
            <person name="Klaubauf S."/>
            <person name="Lapidus A."/>
            <person name="Levasseur A."/>
            <person name="Lindquist E."/>
            <person name="Mehrabi R."/>
            <person name="Ohm R.A."/>
            <person name="Owen T.J."/>
            <person name="Salamov A."/>
            <person name="Schwelm A."/>
            <person name="Schijlen E."/>
            <person name="Sun H."/>
            <person name="van den Burg H.A."/>
            <person name="van Ham R.C.H.J."/>
            <person name="Zhang S."/>
            <person name="Goodwin S.B."/>
            <person name="Grigoriev I.V."/>
            <person name="Collemare J."/>
            <person name="Bradshaw R.E."/>
        </authorList>
    </citation>
    <scope>NUCLEOTIDE SEQUENCE [LARGE SCALE GENOMIC DNA]</scope>
    <source>
        <strain evidence="3">NZE10 / CBS 128990</strain>
    </source>
</reference>
<keyword evidence="3" id="KW-1185">Reference proteome</keyword>
<dbReference type="eggNOG" id="ENOG502R9B4">
    <property type="taxonomic scope" value="Eukaryota"/>
</dbReference>
<dbReference type="EMBL" id="KB446547">
    <property type="protein sequence ID" value="EME38353.1"/>
    <property type="molecule type" value="Genomic_DNA"/>
</dbReference>
<dbReference type="HOGENOM" id="CLU_2374128_0_0_1"/>
<dbReference type="OrthoDB" id="3621409at2759"/>
<dbReference type="OMA" id="CIRREYC"/>
<proteinExistence type="predicted"/>
<evidence type="ECO:0000313" key="3">
    <source>
        <dbReference type="Proteomes" id="UP000016933"/>
    </source>
</evidence>
<protein>
    <submittedName>
        <fullName evidence="2">Uncharacterized protein</fullName>
    </submittedName>
</protein>
<sequence length="95" mass="10550">MCYSNLATWLKCGHYCIRREYCHEALEDTPPSHCQSAFEPKFTDIDEADGVCPDRNNHPSAPGQPSISAWSLGLGITATSGEGNDWYRNQDKGQT</sequence>
<dbReference type="AlphaFoldDB" id="N1PC47"/>
<dbReference type="Proteomes" id="UP000016933">
    <property type="component" value="Unassembled WGS sequence"/>
</dbReference>